<evidence type="ECO:0000313" key="3">
    <source>
        <dbReference type="Proteomes" id="UP000188388"/>
    </source>
</evidence>
<evidence type="ECO:0000313" key="2">
    <source>
        <dbReference type="EMBL" id="SIT55800.1"/>
    </source>
</evidence>
<dbReference type="RefSeq" id="WP_244554961.1">
    <property type="nucleotide sequence ID" value="NZ_FTPD01000017.1"/>
</dbReference>
<name>A0A1R3V953_9HYPH</name>
<sequence length="215" mass="24009">MQCSGAGTHSTLPRSYSFSHVAEFSDRYGFKPAEPEITIREDAPDDLRFAIAQIAVNAGMGPTRIRDVVCTVLFVAPDRNNWSEYPNIWDEVRGLLEDCEWFKVYDIAERLHRSLHYQQADQFRDELNGFFREKGIGWELKDNEGIVFRGSAPFTAATINAVEALTATGRTNAAPKSARLCATFPAGQSLTGQALSSIPLRRWKALHATSPTNRD</sequence>
<reference evidence="3" key="1">
    <citation type="submission" date="2017-01" db="EMBL/GenBank/DDBJ databases">
        <authorList>
            <person name="Brunel B."/>
        </authorList>
    </citation>
    <scope>NUCLEOTIDE SEQUENCE [LARGE SCALE GENOMIC DNA]</scope>
</reference>
<evidence type="ECO:0000259" key="1">
    <source>
        <dbReference type="Pfam" id="PF18863"/>
    </source>
</evidence>
<keyword evidence="3" id="KW-1185">Reference proteome</keyword>
<dbReference type="EMBL" id="FTPD01000017">
    <property type="protein sequence ID" value="SIT55800.1"/>
    <property type="molecule type" value="Genomic_DNA"/>
</dbReference>
<dbReference type="AlphaFoldDB" id="A0A1R3V953"/>
<proteinExistence type="predicted"/>
<gene>
    <name evidence="2" type="ORF">BQ8794_240007</name>
</gene>
<dbReference type="Pfam" id="PF18863">
    <property type="entry name" value="AbiJ_NTD4"/>
    <property type="match status" value="1"/>
</dbReference>
<dbReference type="InterPro" id="IPR049503">
    <property type="entry name" value="AbiJ_NTD4"/>
</dbReference>
<accession>A0A1R3V953</accession>
<dbReference type="Proteomes" id="UP000188388">
    <property type="component" value="Unassembled WGS sequence"/>
</dbReference>
<feature type="domain" description="HEPN AbiJ-N-terminal" evidence="1">
    <location>
        <begin position="24"/>
        <end position="163"/>
    </location>
</feature>
<protein>
    <recommendedName>
        <fullName evidence="1">HEPN AbiJ-N-terminal domain-containing protein</fullName>
    </recommendedName>
</protein>
<organism evidence="2 3">
    <name type="scientific">Mesorhizobium prunaredense</name>
    <dbReference type="NCBI Taxonomy" id="1631249"/>
    <lineage>
        <taxon>Bacteria</taxon>
        <taxon>Pseudomonadati</taxon>
        <taxon>Pseudomonadota</taxon>
        <taxon>Alphaproteobacteria</taxon>
        <taxon>Hyphomicrobiales</taxon>
        <taxon>Phyllobacteriaceae</taxon>
        <taxon>Mesorhizobium</taxon>
    </lineage>
</organism>